<dbReference type="NCBIfam" id="TIGR01584">
    <property type="entry name" value="citF"/>
    <property type="match status" value="1"/>
</dbReference>
<dbReference type="Proteomes" id="UP000601171">
    <property type="component" value="Unassembled WGS sequence"/>
</dbReference>
<dbReference type="SUPFAM" id="SSF100950">
    <property type="entry name" value="NagB/RpiA/CoA transferase-like"/>
    <property type="match status" value="2"/>
</dbReference>
<keyword evidence="1" id="KW-0963">Cytoplasm</keyword>
<dbReference type="InterPro" id="IPR037171">
    <property type="entry name" value="NagB/RpiA_transferase-like"/>
</dbReference>
<accession>A0A926ETD6</accession>
<keyword evidence="1 2" id="KW-0456">Lyase</keyword>
<dbReference type="GO" id="GO:0006084">
    <property type="term" value="P:acetyl-CoA metabolic process"/>
    <property type="evidence" value="ECO:0007669"/>
    <property type="project" value="UniProtKB-UniRule"/>
</dbReference>
<sequence length="493" mass="53175">MDYLNKDNLNTVKIIDKSDYPTKGQKPSKITKDIVELLRSLDIQDGAVLSFHHHLRNGDKVLNLIMKEVQALGIKDVTLVASSLFPAHSELIPLLKDGTIKNIVTSYISGPLGEAISHGELKGHIIMQSHGGRARSILNGDINIDVAFITSPSSDDKGNISGVNGINSCGSLGYAIADSMMAKKVVAVTDSLMPYPNYPADITEDYVDHILLVDSIGLKSGIVSGTTMITKDPIGLKIAKDTLKVMEATGLLKDGMSYQSGAGGISLAVTSFLRDYMIENNIKGSFASGGITGFLTDMLEEGLFDCLYDVQCFDLQAIESLKKNANHLRMSGSQYGNPEVSAVVDNLDIVILGATEIDTDFNVNVTTGSHGLLMGGSGGHQDTAAGSKISIIVSKLFSSRIPLIKDKVDVITTPGSTVDVLVTERGICVNPLREDLISKFKEAKLNVIDIKDLKGYSERIMGKAKNIEKTDRIIGLSEYRDGSIIDYIYEVKK</sequence>
<dbReference type="GO" id="GO:0005737">
    <property type="term" value="C:cytoplasm"/>
    <property type="evidence" value="ECO:0007669"/>
    <property type="project" value="UniProtKB-SubCell"/>
</dbReference>
<evidence type="ECO:0000313" key="2">
    <source>
        <dbReference type="EMBL" id="MBC8588521.1"/>
    </source>
</evidence>
<dbReference type="PIRSF" id="PIRSF009451">
    <property type="entry name" value="Citrt_lyas_alpha"/>
    <property type="match status" value="1"/>
</dbReference>
<dbReference type="PANTHER" id="PTHR40596">
    <property type="entry name" value="CITRATE LYASE ALPHA CHAIN"/>
    <property type="match status" value="1"/>
</dbReference>
<dbReference type="Gene3D" id="3.40.1080.10">
    <property type="entry name" value="Glutaconate Coenzyme A-transferase"/>
    <property type="match status" value="2"/>
</dbReference>
<comment type="catalytic activity">
    <reaction evidence="1">
        <text>citrate + acetyl-CoA = (3S)-citryl-CoA + acetate</text>
        <dbReference type="Rhea" id="RHEA:19405"/>
        <dbReference type="ChEBI" id="CHEBI:16947"/>
        <dbReference type="ChEBI" id="CHEBI:30089"/>
        <dbReference type="ChEBI" id="CHEBI:57288"/>
        <dbReference type="ChEBI" id="CHEBI:57321"/>
        <dbReference type="EC" id="2.8.3.10"/>
    </reaction>
</comment>
<keyword evidence="3" id="KW-1185">Reference proteome</keyword>
<reference evidence="2" key="1">
    <citation type="submission" date="2020-08" db="EMBL/GenBank/DDBJ databases">
        <title>Genome public.</title>
        <authorList>
            <person name="Liu C."/>
            <person name="Sun Q."/>
        </authorList>
    </citation>
    <scope>NUCLEOTIDE SEQUENCE</scope>
    <source>
        <strain evidence="2">BX21</strain>
    </source>
</reference>
<dbReference type="GO" id="GO:0008815">
    <property type="term" value="F:citrate (pro-3S)-lyase activity"/>
    <property type="evidence" value="ECO:0007669"/>
    <property type="project" value="UniProtKB-UniRule"/>
</dbReference>
<dbReference type="RefSeq" id="WP_262429978.1">
    <property type="nucleotide sequence ID" value="NZ_JACRTG010000021.1"/>
</dbReference>
<comment type="caution">
    <text evidence="2">The sequence shown here is derived from an EMBL/GenBank/DDBJ whole genome shotgun (WGS) entry which is preliminary data.</text>
</comment>
<name>A0A926ETD6_9FIRM</name>
<dbReference type="GO" id="GO:0009346">
    <property type="term" value="C:ATP-independent citrate lyase complex"/>
    <property type="evidence" value="ECO:0007669"/>
    <property type="project" value="UniProtKB-UniRule"/>
</dbReference>
<dbReference type="EC" id="2.8.3.10" evidence="1"/>
<organism evidence="2 3">
    <name type="scientific">Paratissierella segnis</name>
    <dbReference type="NCBI Taxonomy" id="2763679"/>
    <lineage>
        <taxon>Bacteria</taxon>
        <taxon>Bacillati</taxon>
        <taxon>Bacillota</taxon>
        <taxon>Tissierellia</taxon>
        <taxon>Tissierellales</taxon>
        <taxon>Tissierellaceae</taxon>
        <taxon>Paratissierella</taxon>
    </lineage>
</organism>
<keyword evidence="1 2" id="KW-0808">Transferase</keyword>
<dbReference type="GO" id="GO:0008814">
    <property type="term" value="F:citrate CoA-transferase activity"/>
    <property type="evidence" value="ECO:0007669"/>
    <property type="project" value="UniProtKB-UniRule"/>
</dbReference>
<dbReference type="PANTHER" id="PTHR40596:SF1">
    <property type="entry name" value="CITRATE LYASE ALPHA CHAIN"/>
    <property type="match status" value="1"/>
</dbReference>
<comment type="subcellular location">
    <subcellularLocation>
        <location evidence="1">Cytoplasm</location>
    </subcellularLocation>
</comment>
<dbReference type="EMBL" id="JACRTG010000021">
    <property type="protein sequence ID" value="MBC8588521.1"/>
    <property type="molecule type" value="Genomic_DNA"/>
</dbReference>
<dbReference type="AlphaFoldDB" id="A0A926ETD6"/>
<dbReference type="Pfam" id="PF04223">
    <property type="entry name" value="CitF"/>
    <property type="match status" value="1"/>
</dbReference>
<gene>
    <name evidence="2" type="primary">citF</name>
    <name evidence="2" type="ORF">H8707_09730</name>
</gene>
<evidence type="ECO:0000256" key="1">
    <source>
        <dbReference type="PIRNR" id="PIRNR009451"/>
    </source>
</evidence>
<dbReference type="InterPro" id="IPR006472">
    <property type="entry name" value="Citrate_lyase_asu"/>
</dbReference>
<comment type="catalytic activity">
    <reaction evidence="1">
        <text>citrate = oxaloacetate + acetate</text>
        <dbReference type="Rhea" id="RHEA:10760"/>
        <dbReference type="ChEBI" id="CHEBI:16452"/>
        <dbReference type="ChEBI" id="CHEBI:16947"/>
        <dbReference type="ChEBI" id="CHEBI:30089"/>
        <dbReference type="EC" id="4.1.3.6"/>
    </reaction>
</comment>
<dbReference type="EC" id="4.1.3.6" evidence="1"/>
<evidence type="ECO:0000313" key="3">
    <source>
        <dbReference type="Proteomes" id="UP000601171"/>
    </source>
</evidence>
<protein>
    <recommendedName>
        <fullName evidence="1">Citrate lyase alpha chain</fullName>
        <shortName evidence="1">Citrase alpha chain</shortName>
        <ecNumber evidence="1">2.8.3.10</ecNumber>
        <ecNumber evidence="1">4.1.3.6</ecNumber>
    </recommendedName>
    <alternativeName>
        <fullName evidence="1">Citrate (pro-3S)-lyase alpha chain</fullName>
    </alternativeName>
    <alternativeName>
        <fullName evidence="1">Citrate CoA-transferase subunit</fullName>
    </alternativeName>
</protein>
<proteinExistence type="predicted"/>